<name>A0A2Z6RJC4_9GLOM</name>
<comment type="caution">
    <text evidence="1">The sequence shown here is derived from an EMBL/GenBank/DDBJ whole genome shotgun (WGS) entry which is preliminary data.</text>
</comment>
<gene>
    <name evidence="1" type="ORF">RclHR1_04900001</name>
</gene>
<proteinExistence type="predicted"/>
<evidence type="ECO:0000313" key="1">
    <source>
        <dbReference type="EMBL" id="GBC02958.1"/>
    </source>
</evidence>
<dbReference type="Proteomes" id="UP000247702">
    <property type="component" value="Unassembled WGS sequence"/>
</dbReference>
<evidence type="ECO:0000313" key="2">
    <source>
        <dbReference type="Proteomes" id="UP000247702"/>
    </source>
</evidence>
<dbReference type="EMBL" id="BEXD01003860">
    <property type="protein sequence ID" value="GBC02958.1"/>
    <property type="molecule type" value="Genomic_DNA"/>
</dbReference>
<protein>
    <submittedName>
        <fullName evidence="1">Uncharacterized protein</fullName>
    </submittedName>
</protein>
<reference evidence="1 2" key="1">
    <citation type="submission" date="2017-11" db="EMBL/GenBank/DDBJ databases">
        <title>The genome of Rhizophagus clarus HR1 reveals common genetic basis of auxotrophy among arbuscular mycorrhizal fungi.</title>
        <authorList>
            <person name="Kobayashi Y."/>
        </authorList>
    </citation>
    <scope>NUCLEOTIDE SEQUENCE [LARGE SCALE GENOMIC DNA]</scope>
    <source>
        <strain evidence="1 2">HR1</strain>
    </source>
</reference>
<dbReference type="AlphaFoldDB" id="A0A2Z6RJC4"/>
<keyword evidence="2" id="KW-1185">Reference proteome</keyword>
<sequence>MVCWLQEVKNEIKLENDITAIRYLLLEVIEKLKNSPKGSFLKLQQEIKTIKSIIDQNLIINEEEKDLLVLKK</sequence>
<accession>A0A2Z6RJC4</accession>
<organism evidence="1 2">
    <name type="scientific">Rhizophagus clarus</name>
    <dbReference type="NCBI Taxonomy" id="94130"/>
    <lineage>
        <taxon>Eukaryota</taxon>
        <taxon>Fungi</taxon>
        <taxon>Fungi incertae sedis</taxon>
        <taxon>Mucoromycota</taxon>
        <taxon>Glomeromycotina</taxon>
        <taxon>Glomeromycetes</taxon>
        <taxon>Glomerales</taxon>
        <taxon>Glomeraceae</taxon>
        <taxon>Rhizophagus</taxon>
    </lineage>
</organism>